<dbReference type="GO" id="GO:0016763">
    <property type="term" value="F:pentosyltransferase activity"/>
    <property type="evidence" value="ECO:0007669"/>
    <property type="project" value="TreeGrafter"/>
</dbReference>
<evidence type="ECO:0000256" key="4">
    <source>
        <dbReference type="ARBA" id="ARBA00022679"/>
    </source>
</evidence>
<feature type="transmembrane region" description="Helical" evidence="8">
    <location>
        <begin position="353"/>
        <end position="376"/>
    </location>
</feature>
<feature type="transmembrane region" description="Helical" evidence="8">
    <location>
        <begin position="22"/>
        <end position="44"/>
    </location>
</feature>
<keyword evidence="5 8" id="KW-0812">Transmembrane</keyword>
<evidence type="ECO:0000259" key="9">
    <source>
        <dbReference type="Pfam" id="PF13231"/>
    </source>
</evidence>
<feature type="transmembrane region" description="Helical" evidence="8">
    <location>
        <begin position="213"/>
        <end position="235"/>
    </location>
</feature>
<organism evidence="10">
    <name type="scientific">hydrothermal vent metagenome</name>
    <dbReference type="NCBI Taxonomy" id="652676"/>
    <lineage>
        <taxon>unclassified sequences</taxon>
        <taxon>metagenomes</taxon>
        <taxon>ecological metagenomes</taxon>
    </lineage>
</organism>
<protein>
    <submittedName>
        <fullName evidence="10">Oligopeptide transport system permease protein OppC (TC 3.A.1.5.1)</fullName>
    </submittedName>
</protein>
<dbReference type="EMBL" id="UOEA01000006">
    <property type="protein sequence ID" value="VAV82234.1"/>
    <property type="molecule type" value="Genomic_DNA"/>
</dbReference>
<feature type="transmembrane region" description="Helical" evidence="8">
    <location>
        <begin position="322"/>
        <end position="341"/>
    </location>
</feature>
<dbReference type="Pfam" id="PF13231">
    <property type="entry name" value="PMT_2"/>
    <property type="match status" value="1"/>
</dbReference>
<proteinExistence type="predicted"/>
<name>A0A3B0QK41_9ZZZZ</name>
<evidence type="ECO:0000256" key="8">
    <source>
        <dbReference type="SAM" id="Phobius"/>
    </source>
</evidence>
<keyword evidence="7 8" id="KW-0472">Membrane</keyword>
<feature type="domain" description="Glycosyltransferase RgtA/B/C/D-like" evidence="9">
    <location>
        <begin position="70"/>
        <end position="232"/>
    </location>
</feature>
<evidence type="ECO:0000256" key="7">
    <source>
        <dbReference type="ARBA" id="ARBA00023136"/>
    </source>
</evidence>
<feature type="transmembrane region" description="Helical" evidence="8">
    <location>
        <begin position="145"/>
        <end position="162"/>
    </location>
</feature>
<dbReference type="PANTHER" id="PTHR33908:SF11">
    <property type="entry name" value="MEMBRANE PROTEIN"/>
    <property type="match status" value="1"/>
</dbReference>
<evidence type="ECO:0000256" key="6">
    <source>
        <dbReference type="ARBA" id="ARBA00022989"/>
    </source>
</evidence>
<evidence type="ECO:0000256" key="2">
    <source>
        <dbReference type="ARBA" id="ARBA00022475"/>
    </source>
</evidence>
<dbReference type="InterPro" id="IPR050297">
    <property type="entry name" value="LipidA_mod_glycosyltrf_83"/>
</dbReference>
<comment type="subcellular location">
    <subcellularLocation>
        <location evidence="1">Cell membrane</location>
        <topology evidence="1">Multi-pass membrane protein</topology>
    </subcellularLocation>
</comment>
<dbReference type="GO" id="GO:0008610">
    <property type="term" value="P:lipid biosynthetic process"/>
    <property type="evidence" value="ECO:0007669"/>
    <property type="project" value="UniProtKB-ARBA"/>
</dbReference>
<feature type="transmembrane region" description="Helical" evidence="8">
    <location>
        <begin position="271"/>
        <end position="288"/>
    </location>
</feature>
<keyword evidence="4" id="KW-0808">Transferase</keyword>
<dbReference type="InterPro" id="IPR038731">
    <property type="entry name" value="RgtA/B/C-like"/>
</dbReference>
<evidence type="ECO:0000256" key="1">
    <source>
        <dbReference type="ARBA" id="ARBA00004651"/>
    </source>
</evidence>
<evidence type="ECO:0000256" key="3">
    <source>
        <dbReference type="ARBA" id="ARBA00022676"/>
    </source>
</evidence>
<feature type="transmembrane region" description="Helical" evidence="8">
    <location>
        <begin position="168"/>
        <end position="201"/>
    </location>
</feature>
<dbReference type="GO" id="GO:0005886">
    <property type="term" value="C:plasma membrane"/>
    <property type="evidence" value="ECO:0007669"/>
    <property type="project" value="UniProtKB-SubCell"/>
</dbReference>
<gene>
    <name evidence="10" type="ORF">MNBD_DELTA01-1252</name>
</gene>
<keyword evidence="6 8" id="KW-1133">Transmembrane helix</keyword>
<dbReference type="AlphaFoldDB" id="A0A3B0QK41"/>
<keyword evidence="2" id="KW-1003">Cell membrane</keyword>
<feature type="transmembrane region" description="Helical" evidence="8">
    <location>
        <begin position="300"/>
        <end position="316"/>
    </location>
</feature>
<feature type="transmembrane region" description="Helical" evidence="8">
    <location>
        <begin position="97"/>
        <end position="115"/>
    </location>
</feature>
<evidence type="ECO:0000256" key="5">
    <source>
        <dbReference type="ARBA" id="ARBA00022692"/>
    </source>
</evidence>
<reference evidence="10" key="1">
    <citation type="submission" date="2018-06" db="EMBL/GenBank/DDBJ databases">
        <authorList>
            <person name="Zhirakovskaya E."/>
        </authorList>
    </citation>
    <scope>NUCLEOTIDE SEQUENCE</scope>
</reference>
<sequence>MSVLSTTRVVDVIGNIPLRQKLLFLCLFGFFIRLYVVVNAVTISNDSVTFLRMAESFSAGDYGAIFNIIRPPLYPLLTSFTSAVFGDMELSSRVVSLVFGTLVIPVSCGIGKLIYNEKVGLIAALFAAIHPYMVRFSGEALTEGLYYFLIGCIVYFGLKAVFEKKPALMLVAGVLTAFAYLTKPGAIGFLIVVSLVAIVYDFKSLKHDWKRRLLFLFLAWAVFLALGLPYLYYLYSKTGGLAITGKFVATVFSSKEIITIGGNFADLLSHFPESFSWVFVPFLIYGIIKRFKAGFTGREYSVFAILFAWWVVFYASTPSRKYMVQLMPVAIILPAVGYVYLSDYLKDRFRQRGLVIAALILLLICAVQMTQGMVALHEHRYLERQAGLWIRENMEEGVAVVSRKQIMPFYGKARYVRMRQVAYLRDVVIYARMDGAGYIAGYPSKLSKKLGDFQKMEKKLLEEVKVFKSEDGRRYVIYRILEEPRG</sequence>
<evidence type="ECO:0000313" key="10">
    <source>
        <dbReference type="EMBL" id="VAV82234.1"/>
    </source>
</evidence>
<dbReference type="PANTHER" id="PTHR33908">
    <property type="entry name" value="MANNOSYLTRANSFERASE YKCB-RELATED"/>
    <property type="match status" value="1"/>
</dbReference>
<keyword evidence="3" id="KW-0328">Glycosyltransferase</keyword>
<accession>A0A3B0QK41</accession>